<organism evidence="1 2">
    <name type="scientific">Gluconobacter thailandicus NBRC 3257</name>
    <dbReference type="NCBI Taxonomy" id="1381097"/>
    <lineage>
        <taxon>Bacteria</taxon>
        <taxon>Pseudomonadati</taxon>
        <taxon>Pseudomonadota</taxon>
        <taxon>Alphaproteobacteria</taxon>
        <taxon>Acetobacterales</taxon>
        <taxon>Acetobacteraceae</taxon>
        <taxon>Gluconobacter</taxon>
    </lineage>
</organism>
<reference evidence="1 2" key="1">
    <citation type="submission" date="2013-08" db="EMBL/GenBank/DDBJ databases">
        <title>Gluconobacter thailandicus NBRC 3257 whole genome sequence.</title>
        <authorList>
            <person name="Matsutani M."/>
            <person name="Yakushi T."/>
            <person name="Matsushita K."/>
        </authorList>
    </citation>
    <scope>NUCLEOTIDE SEQUENCE [LARGE SCALE GENOMIC DNA]</scope>
    <source>
        <strain evidence="1 2">NBRC 3257</strain>
    </source>
</reference>
<dbReference type="EMBL" id="BASM01000011">
    <property type="protein sequence ID" value="GAD25737.1"/>
    <property type="molecule type" value="Genomic_DNA"/>
</dbReference>
<dbReference type="Proteomes" id="UP000018209">
    <property type="component" value="Unassembled WGS sequence"/>
</dbReference>
<comment type="caution">
    <text evidence="1">The sequence shown here is derived from an EMBL/GenBank/DDBJ whole genome shotgun (WGS) entry which is preliminary data.</text>
</comment>
<accession>A0ABQ0IU37</accession>
<gene>
    <name evidence="1" type="ORF">NBRC3257_0736</name>
</gene>
<keyword evidence="2" id="KW-1185">Reference proteome</keyword>
<sequence length="37" mass="4388">MEDRMRLAFRVQEQDRLTARAKPWLSTNTDQKTLPAI</sequence>
<evidence type="ECO:0000313" key="1">
    <source>
        <dbReference type="EMBL" id="GAD25737.1"/>
    </source>
</evidence>
<name>A0ABQ0IU37_GLUTH</name>
<evidence type="ECO:0008006" key="3">
    <source>
        <dbReference type="Google" id="ProtNLM"/>
    </source>
</evidence>
<evidence type="ECO:0000313" key="2">
    <source>
        <dbReference type="Proteomes" id="UP000018209"/>
    </source>
</evidence>
<protein>
    <recommendedName>
        <fullName evidence="3">Transposase</fullName>
    </recommendedName>
</protein>
<proteinExistence type="predicted"/>